<proteinExistence type="predicted"/>
<sequence>MSAAQTVLSDADPSRPVRQLIEAVLPDARVVEVIAMGPDGSASHDLTEKAAGYGAPRRITVARPDGSTQRLVLHTSTANEFGHDRRSDRAAEMLLAFDTFGSIPSHVEVVDVGSLTRDDRFVSLRDAGEFYLLTTYAEGQVYAEDLRRIARERRAAPEDLARCEALARYLVALHAAPGAQPGSYRRAVRDLVGHGEGIFGIIDGYPDSVPGAPPERLQAIERRCVAWRWKLRGRDQRLARTHGDFHPFNIVFDEASRLTLLDTSRGSQGDPADDVTCLAINYVFFALDAPGAWEGGLRALWRRFWRVYLDGSGGAGALDVAAPFLAWRALVLANPAWYPAVPPRARDALLTFVERALDAPRFDPDDAERVFA</sequence>
<evidence type="ECO:0000313" key="2">
    <source>
        <dbReference type="EMBL" id="KYF91801.1"/>
    </source>
</evidence>
<accession>A0A150SHD3</accession>
<feature type="domain" description="Aminoglycoside phosphotransferase" evidence="1">
    <location>
        <begin position="85"/>
        <end position="287"/>
    </location>
</feature>
<gene>
    <name evidence="2" type="ORF">BE17_21170</name>
</gene>
<dbReference type="InterPro" id="IPR011009">
    <property type="entry name" value="Kinase-like_dom_sf"/>
</dbReference>
<comment type="caution">
    <text evidence="2">The sequence shown here is derived from an EMBL/GenBank/DDBJ whole genome shotgun (WGS) entry which is preliminary data.</text>
</comment>
<organism evidence="2 3">
    <name type="scientific">Sorangium cellulosum</name>
    <name type="common">Polyangium cellulosum</name>
    <dbReference type="NCBI Taxonomy" id="56"/>
    <lineage>
        <taxon>Bacteria</taxon>
        <taxon>Pseudomonadati</taxon>
        <taxon>Myxococcota</taxon>
        <taxon>Polyangia</taxon>
        <taxon>Polyangiales</taxon>
        <taxon>Polyangiaceae</taxon>
        <taxon>Sorangium</taxon>
    </lineage>
</organism>
<dbReference type="Pfam" id="PF01636">
    <property type="entry name" value="APH"/>
    <property type="match status" value="1"/>
</dbReference>
<evidence type="ECO:0000313" key="3">
    <source>
        <dbReference type="Proteomes" id="UP000075635"/>
    </source>
</evidence>
<dbReference type="InterPro" id="IPR002575">
    <property type="entry name" value="Aminoglycoside_PTrfase"/>
</dbReference>
<dbReference type="Gene3D" id="3.90.1200.10">
    <property type="match status" value="1"/>
</dbReference>
<dbReference type="Proteomes" id="UP000075635">
    <property type="component" value="Unassembled WGS sequence"/>
</dbReference>
<dbReference type="AlphaFoldDB" id="A0A150SHD3"/>
<reference evidence="2 3" key="1">
    <citation type="submission" date="2014-02" db="EMBL/GenBank/DDBJ databases">
        <title>The small core and large imbalanced accessory genome model reveals a collaborative survival strategy of Sorangium cellulosum strains in nature.</title>
        <authorList>
            <person name="Han K."/>
            <person name="Peng R."/>
            <person name="Blom J."/>
            <person name="Li Y.-Z."/>
        </authorList>
    </citation>
    <scope>NUCLEOTIDE SEQUENCE [LARGE SCALE GENOMIC DNA]</scope>
    <source>
        <strain evidence="2 3">So0011-07</strain>
    </source>
</reference>
<name>A0A150SHD3_SORCE</name>
<dbReference type="SUPFAM" id="SSF56112">
    <property type="entry name" value="Protein kinase-like (PK-like)"/>
    <property type="match status" value="1"/>
</dbReference>
<protein>
    <recommendedName>
        <fullName evidence="1">Aminoglycoside phosphotransferase domain-containing protein</fullName>
    </recommendedName>
</protein>
<dbReference type="EMBL" id="JEMB01000980">
    <property type="protein sequence ID" value="KYF91801.1"/>
    <property type="molecule type" value="Genomic_DNA"/>
</dbReference>
<evidence type="ECO:0000259" key="1">
    <source>
        <dbReference type="Pfam" id="PF01636"/>
    </source>
</evidence>